<dbReference type="EMBL" id="JAUJLE010000616">
    <property type="protein sequence ID" value="KAK0952384.1"/>
    <property type="molecule type" value="Genomic_DNA"/>
</dbReference>
<evidence type="ECO:0000313" key="3">
    <source>
        <dbReference type="Proteomes" id="UP001175353"/>
    </source>
</evidence>
<keyword evidence="1" id="KW-0472">Membrane</keyword>
<protein>
    <submittedName>
        <fullName evidence="2">Uncharacterized protein</fullName>
    </submittedName>
</protein>
<evidence type="ECO:0000256" key="1">
    <source>
        <dbReference type="SAM" id="Phobius"/>
    </source>
</evidence>
<comment type="caution">
    <text evidence="2">The sequence shown here is derived from an EMBL/GenBank/DDBJ whole genome shotgun (WGS) entry which is preliminary data.</text>
</comment>
<reference evidence="2" key="1">
    <citation type="submission" date="2023-06" db="EMBL/GenBank/DDBJ databases">
        <title>Black Yeasts Isolated from many extreme environments.</title>
        <authorList>
            <person name="Coleine C."/>
            <person name="Stajich J.E."/>
            <person name="Selbmann L."/>
        </authorList>
    </citation>
    <scope>NUCLEOTIDE SEQUENCE</scope>
    <source>
        <strain evidence="2">CCFEE 5200</strain>
    </source>
</reference>
<gene>
    <name evidence="2" type="ORF">LTR91_024438</name>
</gene>
<evidence type="ECO:0000313" key="2">
    <source>
        <dbReference type="EMBL" id="KAK0952384.1"/>
    </source>
</evidence>
<dbReference type="Proteomes" id="UP001175353">
    <property type="component" value="Unassembled WGS sequence"/>
</dbReference>
<keyword evidence="1" id="KW-1133">Transmembrane helix</keyword>
<name>A0AAN6H4P7_9PEZI</name>
<accession>A0AAN6H4P7</accession>
<organism evidence="2 3">
    <name type="scientific">Friedmanniomyces endolithicus</name>
    <dbReference type="NCBI Taxonomy" id="329885"/>
    <lineage>
        <taxon>Eukaryota</taxon>
        <taxon>Fungi</taxon>
        <taxon>Dikarya</taxon>
        <taxon>Ascomycota</taxon>
        <taxon>Pezizomycotina</taxon>
        <taxon>Dothideomycetes</taxon>
        <taxon>Dothideomycetidae</taxon>
        <taxon>Mycosphaerellales</taxon>
        <taxon>Teratosphaeriaceae</taxon>
        <taxon>Friedmanniomyces</taxon>
    </lineage>
</organism>
<keyword evidence="3" id="KW-1185">Reference proteome</keyword>
<proteinExistence type="predicted"/>
<feature type="transmembrane region" description="Helical" evidence="1">
    <location>
        <begin position="12"/>
        <end position="30"/>
    </location>
</feature>
<sequence length="96" mass="10596">MTTASHTHQRGYVTTLLLTFSVTLDFLIICRSSTPMTPRFALHWALVSVGIGSTDWLDEDTDDCYVDAGSSPHLSPGEAALFQEDFAVQNLALTYR</sequence>
<dbReference type="AlphaFoldDB" id="A0AAN6H4P7"/>
<keyword evidence="1" id="KW-0812">Transmembrane</keyword>